<evidence type="ECO:0000256" key="6">
    <source>
        <dbReference type="ARBA" id="ARBA00024536"/>
    </source>
</evidence>
<dbReference type="GO" id="GO:0005737">
    <property type="term" value="C:cytoplasm"/>
    <property type="evidence" value="ECO:0007669"/>
    <property type="project" value="UniProtKB-SubCell"/>
</dbReference>
<comment type="function">
    <text evidence="7">Catalyzes the ferrous insertion into protoporphyrin IX.</text>
</comment>
<evidence type="ECO:0000313" key="10">
    <source>
        <dbReference type="Proteomes" id="UP000273143"/>
    </source>
</evidence>
<keyword evidence="3 7" id="KW-0350">Heme biosynthesis</keyword>
<dbReference type="NCBIfam" id="TIGR00109">
    <property type="entry name" value="hemH"/>
    <property type="match status" value="1"/>
</dbReference>
<dbReference type="HAMAP" id="MF_00323">
    <property type="entry name" value="Ferrochelatase"/>
    <property type="match status" value="1"/>
</dbReference>
<keyword evidence="4 7" id="KW-0456">Lyase</keyword>
<dbReference type="CDD" id="cd00419">
    <property type="entry name" value="Ferrochelatase_C"/>
    <property type="match status" value="1"/>
</dbReference>
<protein>
    <recommendedName>
        <fullName evidence="7">Ferrochelatase</fullName>
        <ecNumber evidence="7">4.98.1.1</ecNumber>
    </recommendedName>
    <alternativeName>
        <fullName evidence="7">Heme synthase</fullName>
    </alternativeName>
    <alternativeName>
        <fullName evidence="7">Protoheme ferro-lyase</fullName>
    </alternativeName>
</protein>
<comment type="pathway">
    <text evidence="7">Porphyrin-containing compound metabolism; protoheme biosynthesis; protoheme from protoporphyrin-IX: step 1/1.</text>
</comment>
<gene>
    <name evidence="7" type="primary">hemH</name>
    <name evidence="9" type="ORF">DM558_03560</name>
</gene>
<dbReference type="InterPro" id="IPR001015">
    <property type="entry name" value="Ferrochelatase"/>
</dbReference>
<dbReference type="InterPro" id="IPR033644">
    <property type="entry name" value="Ferrochelatase_C"/>
</dbReference>
<comment type="subcellular location">
    <subcellularLocation>
        <location evidence="7">Cytoplasm</location>
    </subcellularLocation>
</comment>
<evidence type="ECO:0000313" key="9">
    <source>
        <dbReference type="EMBL" id="AZS49907.1"/>
    </source>
</evidence>
<evidence type="ECO:0000256" key="7">
    <source>
        <dbReference type="HAMAP-Rule" id="MF_00323"/>
    </source>
</evidence>
<organism evidence="9 10">
    <name type="scientific">Entomomonas moraniae</name>
    <dbReference type="NCBI Taxonomy" id="2213226"/>
    <lineage>
        <taxon>Bacteria</taxon>
        <taxon>Pseudomonadati</taxon>
        <taxon>Pseudomonadota</taxon>
        <taxon>Gammaproteobacteria</taxon>
        <taxon>Pseudomonadales</taxon>
        <taxon>Pseudomonadaceae</taxon>
        <taxon>Entomomonas</taxon>
    </lineage>
</organism>
<evidence type="ECO:0000256" key="1">
    <source>
        <dbReference type="ARBA" id="ARBA00007718"/>
    </source>
</evidence>
<evidence type="ECO:0000256" key="3">
    <source>
        <dbReference type="ARBA" id="ARBA00023133"/>
    </source>
</evidence>
<keyword evidence="7" id="KW-0963">Cytoplasm</keyword>
<keyword evidence="2 7" id="KW-0408">Iron</keyword>
<keyword evidence="7" id="KW-0479">Metal-binding</keyword>
<evidence type="ECO:0000256" key="8">
    <source>
        <dbReference type="RuleBase" id="RU004185"/>
    </source>
</evidence>
<dbReference type="UniPathway" id="UPA00252">
    <property type="reaction ID" value="UER00325"/>
</dbReference>
<reference evidence="10" key="1">
    <citation type="submission" date="2018-06" db="EMBL/GenBank/DDBJ databases">
        <title>Complete genome of Pseudomonas insecticola strain QZS01.</title>
        <authorList>
            <person name="Wang J."/>
            <person name="Su Q."/>
        </authorList>
    </citation>
    <scope>NUCLEOTIDE SEQUENCE [LARGE SCALE GENOMIC DNA]</scope>
    <source>
        <strain evidence="10">QZS01</strain>
    </source>
</reference>
<dbReference type="EC" id="4.98.1.1" evidence="7"/>
<dbReference type="CDD" id="cd03411">
    <property type="entry name" value="Ferrochelatase_N"/>
    <property type="match status" value="1"/>
</dbReference>
<dbReference type="Gene3D" id="3.40.50.1400">
    <property type="match status" value="2"/>
</dbReference>
<keyword evidence="10" id="KW-1185">Reference proteome</keyword>
<dbReference type="AlphaFoldDB" id="A0A3Q9JHX4"/>
<dbReference type="Pfam" id="PF00762">
    <property type="entry name" value="Ferrochelatase"/>
    <property type="match status" value="1"/>
</dbReference>
<dbReference type="GO" id="GO:0006783">
    <property type="term" value="P:heme biosynthetic process"/>
    <property type="evidence" value="ECO:0007669"/>
    <property type="project" value="UniProtKB-UniRule"/>
</dbReference>
<dbReference type="GO" id="GO:0004325">
    <property type="term" value="F:ferrochelatase activity"/>
    <property type="evidence" value="ECO:0007669"/>
    <property type="project" value="UniProtKB-UniRule"/>
</dbReference>
<dbReference type="KEGG" id="emo:DM558_03560"/>
<proteinExistence type="inferred from homology"/>
<evidence type="ECO:0000256" key="5">
    <source>
        <dbReference type="ARBA" id="ARBA00023244"/>
    </source>
</evidence>
<feature type="binding site" evidence="7">
    <location>
        <position position="292"/>
    </location>
    <ligand>
        <name>Fe(2+)</name>
        <dbReference type="ChEBI" id="CHEBI:29033"/>
    </ligand>
</feature>
<dbReference type="PANTHER" id="PTHR11108:SF1">
    <property type="entry name" value="FERROCHELATASE, MITOCHONDRIAL"/>
    <property type="match status" value="1"/>
</dbReference>
<name>A0A3Q9JHX4_9GAMM</name>
<keyword evidence="5 7" id="KW-0627">Porphyrin biosynthesis</keyword>
<accession>A0A3Q9JHX4</accession>
<comment type="similarity">
    <text evidence="1 7 8">Belongs to the ferrochelatase family.</text>
</comment>
<dbReference type="InterPro" id="IPR033659">
    <property type="entry name" value="Ferrochelatase_N"/>
</dbReference>
<dbReference type="Proteomes" id="UP000273143">
    <property type="component" value="Chromosome"/>
</dbReference>
<dbReference type="GO" id="GO:0046872">
    <property type="term" value="F:metal ion binding"/>
    <property type="evidence" value="ECO:0007669"/>
    <property type="project" value="UniProtKB-KW"/>
</dbReference>
<comment type="catalytic activity">
    <reaction evidence="7">
        <text>heme b + 2 H(+) = protoporphyrin IX + Fe(2+)</text>
        <dbReference type="Rhea" id="RHEA:22584"/>
        <dbReference type="ChEBI" id="CHEBI:15378"/>
        <dbReference type="ChEBI" id="CHEBI:29033"/>
        <dbReference type="ChEBI" id="CHEBI:57306"/>
        <dbReference type="ChEBI" id="CHEBI:60344"/>
        <dbReference type="EC" id="4.98.1.1"/>
    </reaction>
</comment>
<dbReference type="SUPFAM" id="SSF53800">
    <property type="entry name" value="Chelatase"/>
    <property type="match status" value="1"/>
</dbReference>
<feature type="binding site" evidence="7">
    <location>
        <position position="189"/>
    </location>
    <ligand>
        <name>Fe(2+)</name>
        <dbReference type="ChEBI" id="CHEBI:29033"/>
    </ligand>
</feature>
<evidence type="ECO:0000256" key="2">
    <source>
        <dbReference type="ARBA" id="ARBA00023004"/>
    </source>
</evidence>
<dbReference type="EMBL" id="CP029822">
    <property type="protein sequence ID" value="AZS49907.1"/>
    <property type="molecule type" value="Genomic_DNA"/>
</dbReference>
<dbReference type="RefSeq" id="WP_127162078.1">
    <property type="nucleotide sequence ID" value="NZ_CP029822.1"/>
</dbReference>
<dbReference type="PANTHER" id="PTHR11108">
    <property type="entry name" value="FERROCHELATASE"/>
    <property type="match status" value="1"/>
</dbReference>
<sequence length="344" mass="39071">MPNHALLLINLGSPKSPAVVDVKAYLKQFLMDPYVIDLPWPIRKLLVAMILIKRPEASAHAYQSIWWKDGSPLIVLSQRLQKTMGLHWQHGPVALAMRYGQPSIESVLLDLRERGVDQVTIAPLYPQFADSTITTALEEVKRVVKASRLEFKFKLLDPFYNEPRYIQALVGSAQEVMKQGFDHLLFSFHGVPERHIHKLVKDKQHNLQAAHSGEINSEYMDVCYRTQCLKTAELFAEQAGLARDKWSVSFQSRLGKTKWIEPYTDVHLTKLAAQGVKRLLVMSPAFVADCLETLEEIGIRGREQFLNEGGTSFELIPCLNDTPSWVVALNQLCQPEQTKPFLID</sequence>
<comment type="catalytic activity">
    <reaction evidence="6">
        <text>Fe-coproporphyrin III + 2 H(+) = coproporphyrin III + Fe(2+)</text>
        <dbReference type="Rhea" id="RHEA:49572"/>
        <dbReference type="ChEBI" id="CHEBI:15378"/>
        <dbReference type="ChEBI" id="CHEBI:29033"/>
        <dbReference type="ChEBI" id="CHEBI:68438"/>
        <dbReference type="ChEBI" id="CHEBI:131725"/>
        <dbReference type="EC" id="4.99.1.9"/>
    </reaction>
    <physiologicalReaction direction="right-to-left" evidence="6">
        <dbReference type="Rhea" id="RHEA:49574"/>
    </physiologicalReaction>
</comment>
<evidence type="ECO:0000256" key="4">
    <source>
        <dbReference type="ARBA" id="ARBA00023239"/>
    </source>
</evidence>